<feature type="transmembrane region" description="Helical" evidence="5">
    <location>
        <begin position="123"/>
        <end position="142"/>
    </location>
</feature>
<dbReference type="AlphaFoldDB" id="A0A1M7I8P8"/>
<evidence type="ECO:0000256" key="3">
    <source>
        <dbReference type="ARBA" id="ARBA00022989"/>
    </source>
</evidence>
<evidence type="ECO:0000313" key="7">
    <source>
        <dbReference type="EMBL" id="SHM37114.1"/>
    </source>
</evidence>
<evidence type="ECO:0000256" key="2">
    <source>
        <dbReference type="ARBA" id="ARBA00022692"/>
    </source>
</evidence>
<feature type="domain" description="Yip1" evidence="6">
    <location>
        <begin position="20"/>
        <end position="206"/>
    </location>
</feature>
<dbReference type="EMBL" id="FRCP01000009">
    <property type="protein sequence ID" value="SHM37114.1"/>
    <property type="molecule type" value="Genomic_DNA"/>
</dbReference>
<keyword evidence="4 5" id="KW-0472">Membrane</keyword>
<dbReference type="InterPro" id="IPR006977">
    <property type="entry name" value="Yip1_dom"/>
</dbReference>
<feature type="transmembrane region" description="Helical" evidence="5">
    <location>
        <begin position="162"/>
        <end position="185"/>
    </location>
</feature>
<evidence type="ECO:0000256" key="4">
    <source>
        <dbReference type="ARBA" id="ARBA00023136"/>
    </source>
</evidence>
<sequence>MDNEKIYSEQMSLGERISSLYKQPGKLMENLQKYPTILFPVLLLLLARPIYYLICYPGYLDFVKEMFNVTNDELLNQQAVMGMFFDVGMLFAVWIVNTTVMYLYSKLMKGSGTFKQFLSTSGYAYLAVIPMLIIMTVGYFNTGNLTMNFSPSIFIKGSKGTAIYGILRGFCVFSIYQNIMMGIGFYKVSKLSKIKSAAIIIVIFLSWVAFYFPSLKNMG</sequence>
<gene>
    <name evidence="7" type="ORF">SAMN02746066_01732</name>
</gene>
<evidence type="ECO:0000313" key="8">
    <source>
        <dbReference type="Proteomes" id="UP000184038"/>
    </source>
</evidence>
<keyword evidence="8" id="KW-1185">Reference proteome</keyword>
<dbReference type="Proteomes" id="UP000184038">
    <property type="component" value="Unassembled WGS sequence"/>
</dbReference>
<name>A0A1M7I8P8_9FIRM</name>
<organism evidence="7 8">
    <name type="scientific">Anaerosporobacter mobilis DSM 15930</name>
    <dbReference type="NCBI Taxonomy" id="1120996"/>
    <lineage>
        <taxon>Bacteria</taxon>
        <taxon>Bacillati</taxon>
        <taxon>Bacillota</taxon>
        <taxon>Clostridia</taxon>
        <taxon>Lachnospirales</taxon>
        <taxon>Lachnospiraceae</taxon>
        <taxon>Anaerosporobacter</taxon>
    </lineage>
</organism>
<feature type="transmembrane region" description="Helical" evidence="5">
    <location>
        <begin position="79"/>
        <end position="103"/>
    </location>
</feature>
<proteinExistence type="predicted"/>
<dbReference type="GO" id="GO:0016020">
    <property type="term" value="C:membrane"/>
    <property type="evidence" value="ECO:0007669"/>
    <property type="project" value="UniProtKB-SubCell"/>
</dbReference>
<dbReference type="STRING" id="1120996.SAMN02746066_01732"/>
<accession>A0A1M7I8P8</accession>
<protein>
    <submittedName>
        <fullName evidence="7">Yip1 domain-containing protein</fullName>
    </submittedName>
</protein>
<dbReference type="Pfam" id="PF04893">
    <property type="entry name" value="Yip1"/>
    <property type="match status" value="1"/>
</dbReference>
<keyword evidence="3 5" id="KW-1133">Transmembrane helix</keyword>
<feature type="transmembrane region" description="Helical" evidence="5">
    <location>
        <begin position="197"/>
        <end position="214"/>
    </location>
</feature>
<evidence type="ECO:0000259" key="6">
    <source>
        <dbReference type="Pfam" id="PF04893"/>
    </source>
</evidence>
<comment type="subcellular location">
    <subcellularLocation>
        <location evidence="1">Membrane</location>
        <topology evidence="1">Multi-pass membrane protein</topology>
    </subcellularLocation>
</comment>
<feature type="transmembrane region" description="Helical" evidence="5">
    <location>
        <begin position="37"/>
        <end position="59"/>
    </location>
</feature>
<evidence type="ECO:0000256" key="5">
    <source>
        <dbReference type="SAM" id="Phobius"/>
    </source>
</evidence>
<keyword evidence="2 5" id="KW-0812">Transmembrane</keyword>
<reference evidence="7 8" key="1">
    <citation type="submission" date="2016-11" db="EMBL/GenBank/DDBJ databases">
        <authorList>
            <person name="Jaros S."/>
            <person name="Januszkiewicz K."/>
            <person name="Wedrychowicz H."/>
        </authorList>
    </citation>
    <scope>NUCLEOTIDE SEQUENCE [LARGE SCALE GENOMIC DNA]</scope>
    <source>
        <strain evidence="7 8">DSM 15930</strain>
    </source>
</reference>
<dbReference type="RefSeq" id="WP_073286093.1">
    <property type="nucleotide sequence ID" value="NZ_FRCP01000009.1"/>
</dbReference>
<dbReference type="OrthoDB" id="1715999at2"/>
<evidence type="ECO:0000256" key="1">
    <source>
        <dbReference type="ARBA" id="ARBA00004141"/>
    </source>
</evidence>